<dbReference type="PANTHER" id="PTHR13375:SF3">
    <property type="entry name" value="THO COMPLEX SUBUNIT 5 HOMOLOG"/>
    <property type="match status" value="1"/>
</dbReference>
<keyword evidence="3" id="KW-0539">Nucleus</keyword>
<evidence type="ECO:0000256" key="2">
    <source>
        <dbReference type="ARBA" id="ARBA00008044"/>
    </source>
</evidence>
<evidence type="ECO:0000313" key="6">
    <source>
        <dbReference type="Proteomes" id="UP000796880"/>
    </source>
</evidence>
<dbReference type="GO" id="GO:0000445">
    <property type="term" value="C:THO complex part of transcription export complex"/>
    <property type="evidence" value="ECO:0007669"/>
    <property type="project" value="TreeGrafter"/>
</dbReference>
<evidence type="ECO:0000256" key="3">
    <source>
        <dbReference type="ARBA" id="ARBA00023242"/>
    </source>
</evidence>
<feature type="region of interest" description="Disordered" evidence="4">
    <location>
        <begin position="289"/>
        <end position="323"/>
    </location>
</feature>
<evidence type="ECO:0000256" key="1">
    <source>
        <dbReference type="ARBA" id="ARBA00004123"/>
    </source>
</evidence>
<dbReference type="InterPro" id="IPR019163">
    <property type="entry name" value="THO_Thoc5"/>
</dbReference>
<dbReference type="EMBL" id="VOIH02000005">
    <property type="protein sequence ID" value="KAF3446650.1"/>
    <property type="molecule type" value="Genomic_DNA"/>
</dbReference>
<feature type="region of interest" description="Disordered" evidence="4">
    <location>
        <begin position="540"/>
        <end position="564"/>
    </location>
</feature>
<protein>
    <recommendedName>
        <fullName evidence="7">THO complex subunit 5</fullName>
    </recommendedName>
</protein>
<feature type="compositionally biased region" description="Basic and acidic residues" evidence="4">
    <location>
        <begin position="552"/>
        <end position="564"/>
    </location>
</feature>
<dbReference type="AlphaFoldDB" id="A0A8K0H6K0"/>
<comment type="subcellular location">
    <subcellularLocation>
        <location evidence="1">Nucleus</location>
    </subcellularLocation>
</comment>
<comment type="caution">
    <text evidence="5">The sequence shown here is derived from an EMBL/GenBank/DDBJ whole genome shotgun (WGS) entry which is preliminary data.</text>
</comment>
<dbReference type="OrthoDB" id="20582at2759"/>
<dbReference type="PANTHER" id="PTHR13375">
    <property type="entry name" value="FMS INTERACTING PROTEIN"/>
    <property type="match status" value="1"/>
</dbReference>
<dbReference type="Proteomes" id="UP000796880">
    <property type="component" value="Unassembled WGS sequence"/>
</dbReference>
<evidence type="ECO:0008006" key="7">
    <source>
        <dbReference type="Google" id="ProtNLM"/>
    </source>
</evidence>
<sequence>MEDDEIEEGMLVEEDVQTEVLGKVEKSAYEMLQESKGSVEEIVAKMLSIKREGKPKSELRELVTQMFIHFVTLRQANRSILLEEDRVKAETERAKTPVDFTTLQLHNLMYEKSHYLKAIKACKDFKSKYPDIELVPEEEFFQNAPEEIKTSVLSNDSAHNLMLKRLDFELFQRKELCKLREKLEGQRKSLQHTIANKKKFLSSLPSHLKSLKKASLPVQNQLGVLHTKKLKQHHSAELLPPPLYVIYSQFLAQKEAFGEQIDLEIIGSVKDAQAFAHQQANMDTGISTVVESSRMDDDAPDEEDDGQRRRKRPKRAPTKENLDQTGVYQVHPLKLILHVYDDEISDSKSAKLITLKFEYLLKLNVVCVGIEGSHEELVNNILCNLFPDDTGLELPHQSAKLFVGDIPVFDESRTSRPYKWVQHLAGIDFLPELSPLLGGHETQSSDVIKIDAVTSGLSLYRQQNRVQTVVQRIRSRKKAQLALVEQLDSLKKLKWPALSCESVPWALHKPLCNLLGCSLVGSPPNRASSLSLIDKEQVQEPIDSDSVGRSVASKEELESTREDGELPSLATVASVASDINLTPSKESNLDHSRQLALISKSIIPPISRVKSQSFKKNDEDSDLMLDIDGDLDEPAYVELEEENLVSFQDVDGKSWVDFGVREYSLVLTRSIDMDKRTVRLESKIKISMEYPLRPPLFALNLCTVFGENHYGDDDSEWYNELRAIEAEVNLHMLKMLPSDHENYILAHQVCCLAMLFDYYMDELCSSSEKRKSTSVVDIGLCKPVRGQLVARSYRGRDRRKMISWKDMGCTPGYPC</sequence>
<keyword evidence="6" id="KW-1185">Reference proteome</keyword>
<dbReference type="GO" id="GO:0003729">
    <property type="term" value="F:mRNA binding"/>
    <property type="evidence" value="ECO:0007669"/>
    <property type="project" value="TreeGrafter"/>
</dbReference>
<accession>A0A8K0H6K0</accession>
<dbReference type="Pfam" id="PF09766">
    <property type="entry name" value="FmiP_Thoc5"/>
    <property type="match status" value="1"/>
</dbReference>
<organism evidence="5 6">
    <name type="scientific">Rhamnella rubrinervis</name>
    <dbReference type="NCBI Taxonomy" id="2594499"/>
    <lineage>
        <taxon>Eukaryota</taxon>
        <taxon>Viridiplantae</taxon>
        <taxon>Streptophyta</taxon>
        <taxon>Embryophyta</taxon>
        <taxon>Tracheophyta</taxon>
        <taxon>Spermatophyta</taxon>
        <taxon>Magnoliopsida</taxon>
        <taxon>eudicotyledons</taxon>
        <taxon>Gunneridae</taxon>
        <taxon>Pentapetalae</taxon>
        <taxon>rosids</taxon>
        <taxon>fabids</taxon>
        <taxon>Rosales</taxon>
        <taxon>Rhamnaceae</taxon>
        <taxon>rhamnoid group</taxon>
        <taxon>Rhamneae</taxon>
        <taxon>Rhamnella</taxon>
    </lineage>
</organism>
<evidence type="ECO:0000256" key="4">
    <source>
        <dbReference type="SAM" id="MobiDB-lite"/>
    </source>
</evidence>
<gene>
    <name evidence="5" type="ORF">FNV43_RR11830</name>
</gene>
<name>A0A8K0H6K0_9ROSA</name>
<comment type="similarity">
    <text evidence="2">Belongs to the THOC5 family.</text>
</comment>
<evidence type="ECO:0000313" key="5">
    <source>
        <dbReference type="EMBL" id="KAF3446650.1"/>
    </source>
</evidence>
<reference evidence="5" key="1">
    <citation type="submission" date="2020-03" db="EMBL/GenBank/DDBJ databases">
        <title>A high-quality chromosome-level genome assembly of a woody plant with both climbing and erect habits, Rhamnella rubrinervis.</title>
        <authorList>
            <person name="Lu Z."/>
            <person name="Yang Y."/>
            <person name="Zhu X."/>
            <person name="Sun Y."/>
        </authorList>
    </citation>
    <scope>NUCLEOTIDE SEQUENCE</scope>
    <source>
        <strain evidence="5">BYM</strain>
        <tissue evidence="5">Leaf</tissue>
    </source>
</reference>
<dbReference type="GO" id="GO:0006406">
    <property type="term" value="P:mRNA export from nucleus"/>
    <property type="evidence" value="ECO:0007669"/>
    <property type="project" value="TreeGrafter"/>
</dbReference>
<proteinExistence type="inferred from homology"/>